<dbReference type="Pfam" id="PF02470">
    <property type="entry name" value="MlaD"/>
    <property type="match status" value="1"/>
</dbReference>
<dbReference type="OrthoDB" id="4368973at2"/>
<evidence type="ECO:0000313" key="2">
    <source>
        <dbReference type="EMBL" id="ODQ96477.1"/>
    </source>
</evidence>
<sequence length="308" mass="32869">MTVNSLPQPGGNNRAGYDVVIEFANVLTLPDRAKVVQGGTTVGVVTRIDLKREHVDLTAQIDSGVAVPANASATLQQSTVLGDTYVAIERPTAGDTAPALAVGERIPLAQTTSPPQLEDTLANLANFVGSGAIQRAQDAIIGINNVTPSAQGQLRELVSRVAVDLADLSNNIDTVDTWLHGVSGTADVMVRDGSVYDYWFSPDGMLGWDRNMETAAYVGTVVPSVGSIYSGGFWLVPLLESLGDAVGAVQQSKWDYEGEAPHWRKLFTEYFFPVDKYPAINITSIVGPDGREMIDNVEDVLRILGATP</sequence>
<gene>
    <name evidence="2" type="ORF">BHQ17_00960</name>
</gene>
<dbReference type="AlphaFoldDB" id="A0A1E3S4E8"/>
<comment type="caution">
    <text evidence="2">The sequence shown here is derived from an EMBL/GenBank/DDBJ whole genome shotgun (WGS) entry which is preliminary data.</text>
</comment>
<dbReference type="EMBL" id="MIGZ01000003">
    <property type="protein sequence ID" value="ODQ96477.1"/>
    <property type="molecule type" value="Genomic_DNA"/>
</dbReference>
<feature type="domain" description="Mce/MlaD" evidence="1">
    <location>
        <begin position="16"/>
        <end position="89"/>
    </location>
</feature>
<dbReference type="InterPro" id="IPR052336">
    <property type="entry name" value="MlaD_Phospholipid_Transporter"/>
</dbReference>
<dbReference type="PANTHER" id="PTHR33371:SF15">
    <property type="entry name" value="LIPOPROTEIN LPRN"/>
    <property type="match status" value="1"/>
</dbReference>
<dbReference type="Proteomes" id="UP000094243">
    <property type="component" value="Unassembled WGS sequence"/>
</dbReference>
<proteinExistence type="predicted"/>
<keyword evidence="3" id="KW-1185">Reference proteome</keyword>
<protein>
    <submittedName>
        <fullName evidence="2">Mammalian cell entry protein</fullName>
    </submittedName>
</protein>
<evidence type="ECO:0000313" key="3">
    <source>
        <dbReference type="Proteomes" id="UP000094243"/>
    </source>
</evidence>
<dbReference type="InterPro" id="IPR003399">
    <property type="entry name" value="Mce/MlaD"/>
</dbReference>
<accession>A0A1E3S4E8</accession>
<dbReference type="GO" id="GO:0005576">
    <property type="term" value="C:extracellular region"/>
    <property type="evidence" value="ECO:0007669"/>
    <property type="project" value="TreeGrafter"/>
</dbReference>
<evidence type="ECO:0000259" key="1">
    <source>
        <dbReference type="Pfam" id="PF02470"/>
    </source>
</evidence>
<organism evidence="2 3">
    <name type="scientific">Mycolicibacterium holsaticum</name>
    <dbReference type="NCBI Taxonomy" id="152142"/>
    <lineage>
        <taxon>Bacteria</taxon>
        <taxon>Bacillati</taxon>
        <taxon>Actinomycetota</taxon>
        <taxon>Actinomycetes</taxon>
        <taxon>Mycobacteriales</taxon>
        <taxon>Mycobacteriaceae</taxon>
        <taxon>Mycolicibacterium</taxon>
    </lineage>
</organism>
<dbReference type="PANTHER" id="PTHR33371">
    <property type="entry name" value="INTERMEMBRANE PHOSPHOLIPID TRANSPORT SYSTEM BINDING PROTEIN MLAD-RELATED"/>
    <property type="match status" value="1"/>
</dbReference>
<reference evidence="3" key="1">
    <citation type="submission" date="2016-09" db="EMBL/GenBank/DDBJ databases">
        <authorList>
            <person name="Greninger A.L."/>
            <person name="Jerome K.R."/>
            <person name="Mcnair B."/>
            <person name="Wallis C."/>
            <person name="Fang F."/>
        </authorList>
    </citation>
    <scope>NUCLEOTIDE SEQUENCE [LARGE SCALE GENOMIC DNA]</scope>
    <source>
        <strain evidence="3">M7</strain>
    </source>
</reference>
<name>A0A1E3S4E8_9MYCO</name>